<dbReference type="Proteomes" id="UP000646827">
    <property type="component" value="Unassembled WGS sequence"/>
</dbReference>
<gene>
    <name evidence="2" type="ORF">INT45_003429</name>
</gene>
<evidence type="ECO:0000256" key="1">
    <source>
        <dbReference type="SAM" id="MobiDB-lite"/>
    </source>
</evidence>
<reference evidence="2 3" key="1">
    <citation type="submission" date="2020-12" db="EMBL/GenBank/DDBJ databases">
        <title>Metabolic potential, ecology and presence of endohyphal bacteria is reflected in genomic diversity of Mucoromycotina.</title>
        <authorList>
            <person name="Muszewska A."/>
            <person name="Okrasinska A."/>
            <person name="Steczkiewicz K."/>
            <person name="Drgas O."/>
            <person name="Orlowska M."/>
            <person name="Perlinska-Lenart U."/>
            <person name="Aleksandrzak-Piekarczyk T."/>
            <person name="Szatraj K."/>
            <person name="Zielenkiewicz U."/>
            <person name="Pilsyk S."/>
            <person name="Malc E."/>
            <person name="Mieczkowski P."/>
            <person name="Kruszewska J.S."/>
            <person name="Biernat P."/>
            <person name="Pawlowska J."/>
        </authorList>
    </citation>
    <scope>NUCLEOTIDE SEQUENCE [LARGE SCALE GENOMIC DNA]</scope>
    <source>
        <strain evidence="2 3">CBS 142.35</strain>
    </source>
</reference>
<proteinExistence type="predicted"/>
<dbReference type="AlphaFoldDB" id="A0A8H7S1D9"/>
<organism evidence="2 3">
    <name type="scientific">Circinella minor</name>
    <dbReference type="NCBI Taxonomy" id="1195481"/>
    <lineage>
        <taxon>Eukaryota</taxon>
        <taxon>Fungi</taxon>
        <taxon>Fungi incertae sedis</taxon>
        <taxon>Mucoromycota</taxon>
        <taxon>Mucoromycotina</taxon>
        <taxon>Mucoromycetes</taxon>
        <taxon>Mucorales</taxon>
        <taxon>Lichtheimiaceae</taxon>
        <taxon>Circinella</taxon>
    </lineage>
</organism>
<evidence type="ECO:0000313" key="2">
    <source>
        <dbReference type="EMBL" id="KAG2221789.1"/>
    </source>
</evidence>
<sequence>MVIDEVVERTLSNKLVKLWKEHEISMEKYSAFFPGQPSLRRSKRQQYHRHYARKREKNDNDTTSVLANKQPEPQVPQRRHQEPQKKLLSSLFYDYNDNYSLLALSPSSNNTINSHNSSDDYHNRCKLYLLARDVLLYYEKEYESQQSGTPEAKRIVFLRQAISNFTSTNW</sequence>
<keyword evidence="3" id="KW-1185">Reference proteome</keyword>
<protein>
    <submittedName>
        <fullName evidence="2">Uncharacterized protein</fullName>
    </submittedName>
</protein>
<name>A0A8H7S1D9_9FUNG</name>
<feature type="region of interest" description="Disordered" evidence="1">
    <location>
        <begin position="51"/>
        <end position="83"/>
    </location>
</feature>
<accession>A0A8H7S1D9</accession>
<dbReference type="EMBL" id="JAEPRB010000100">
    <property type="protein sequence ID" value="KAG2221789.1"/>
    <property type="molecule type" value="Genomic_DNA"/>
</dbReference>
<comment type="caution">
    <text evidence="2">The sequence shown here is derived from an EMBL/GenBank/DDBJ whole genome shotgun (WGS) entry which is preliminary data.</text>
</comment>
<evidence type="ECO:0000313" key="3">
    <source>
        <dbReference type="Proteomes" id="UP000646827"/>
    </source>
</evidence>
<dbReference type="OrthoDB" id="2285545at2759"/>